<dbReference type="GO" id="GO:0003677">
    <property type="term" value="F:DNA binding"/>
    <property type="evidence" value="ECO:0007669"/>
    <property type="project" value="UniProtKB-KW"/>
</dbReference>
<dbReference type="CDD" id="cd17246">
    <property type="entry name" value="RMtype1_S_SonII-TRD2-CR2_like"/>
    <property type="match status" value="1"/>
</dbReference>
<name>A0A2Z6II22_ACIFI</name>
<evidence type="ECO:0000256" key="2">
    <source>
        <dbReference type="ARBA" id="ARBA00022747"/>
    </source>
</evidence>
<keyword evidence="2" id="KW-0680">Restriction system</keyword>
<evidence type="ECO:0000256" key="1">
    <source>
        <dbReference type="ARBA" id="ARBA00010923"/>
    </source>
</evidence>
<evidence type="ECO:0000313" key="4">
    <source>
        <dbReference type="EMBL" id="BBF65350.1"/>
    </source>
</evidence>
<accession>A0A2Z6II22</accession>
<gene>
    <name evidence="4" type="ORF">AFERRID_15680</name>
</gene>
<dbReference type="SUPFAM" id="SSF116734">
    <property type="entry name" value="DNA methylase specificity domain"/>
    <property type="match status" value="2"/>
</dbReference>
<dbReference type="PANTHER" id="PTHR30408:SF13">
    <property type="entry name" value="TYPE I RESTRICTION ENZYME HINDI SPECIFICITY SUBUNIT"/>
    <property type="match status" value="1"/>
</dbReference>
<dbReference type="PANTHER" id="PTHR30408">
    <property type="entry name" value="TYPE-1 RESTRICTION ENZYME ECOKI SPECIFICITY PROTEIN"/>
    <property type="match status" value="1"/>
</dbReference>
<dbReference type="RefSeq" id="WP_126604779.1">
    <property type="nucleotide sequence ID" value="NZ_AP018795.1"/>
</dbReference>
<dbReference type="EMBL" id="AP018795">
    <property type="protein sequence ID" value="BBF65350.1"/>
    <property type="molecule type" value="Genomic_DNA"/>
</dbReference>
<evidence type="ECO:0000256" key="3">
    <source>
        <dbReference type="ARBA" id="ARBA00023125"/>
    </source>
</evidence>
<comment type="similarity">
    <text evidence="1">Belongs to the type-I restriction system S methylase family.</text>
</comment>
<dbReference type="AlphaFoldDB" id="A0A2Z6II22"/>
<dbReference type="InterPro" id="IPR044946">
    <property type="entry name" value="Restrct_endonuc_typeI_TRD_sf"/>
</dbReference>
<keyword evidence="5" id="KW-1185">Reference proteome</keyword>
<dbReference type="GO" id="GO:0009307">
    <property type="term" value="P:DNA restriction-modification system"/>
    <property type="evidence" value="ECO:0007669"/>
    <property type="project" value="UniProtKB-KW"/>
</dbReference>
<dbReference type="Gene3D" id="3.90.220.20">
    <property type="entry name" value="DNA methylase specificity domains"/>
    <property type="match status" value="2"/>
</dbReference>
<sequence length="437" mass="49130">MSNLSKNSPELKCVKAKDYCLSVRDGTHDSPKPVDIGFPLVTSKHLKSGQIEINACYQVAEDDYYEIVKRSKVNQWDVLISMIGTIGEVALVKNEPHFAIKNVGLFKSRSEADGKWLYYYLRTDFAQNYLREISRGTTQQYVPLGSLREMPIYVFDDKSEMSRIANILGTLDDKIENNRKTAKTLEAMAQAIFQSWFVDFDPVRAKMAGESPESICKRLKLTPEILDLFPNRLVDSELGEIPEGWVDGSLGNICSRRSARIGNRDAKVLSAVTEGRLAISDDYFTKRVYSKDIKNYLAVEWYDFAYNPSRINIGSIGMLESHFLGAASPVYVVFRPVEGYQQFIKLYLRLATTKQWIANFSSGSVRQSLSYDDFAAIPSVIPPKVIIDVFSSIHDFMKHSTDSLYECAIKTSGLRDAILPKLISGEIRVPGLDDGAG</sequence>
<reference evidence="4 5" key="1">
    <citation type="journal article" date="2018" name="Microbiol. Resour. Announc.">
        <title>Complete Genome Sequence of Acidithiobacillus ferridurans JCM 18981.</title>
        <authorList>
            <person name="Miyauchi T."/>
            <person name="Kouzuma A."/>
            <person name="Abe T."/>
            <person name="Watanabe K."/>
        </authorList>
    </citation>
    <scope>NUCLEOTIDE SEQUENCE [LARGE SCALE GENOMIC DNA]</scope>
    <source>
        <strain evidence="5">ATCC 33020 / DSM 29468 / JCM 18981 / 11Fe</strain>
    </source>
</reference>
<organism evidence="4 5">
    <name type="scientific">Acidithiobacillus ferridurans</name>
    <dbReference type="NCBI Taxonomy" id="1232575"/>
    <lineage>
        <taxon>Bacteria</taxon>
        <taxon>Pseudomonadati</taxon>
        <taxon>Pseudomonadota</taxon>
        <taxon>Acidithiobacillia</taxon>
        <taxon>Acidithiobacillales</taxon>
        <taxon>Acidithiobacillaceae</taxon>
        <taxon>Acidithiobacillus</taxon>
    </lineage>
</organism>
<dbReference type="Pfam" id="PF01420">
    <property type="entry name" value="Methylase_S"/>
    <property type="match status" value="1"/>
</dbReference>
<dbReference type="REBASE" id="258601">
    <property type="entry name" value="S.Afe18981ORF15740P"/>
</dbReference>
<dbReference type="KEGG" id="afj:AFERRID_15680"/>
<dbReference type="Proteomes" id="UP000280188">
    <property type="component" value="Chromosome"/>
</dbReference>
<proteinExistence type="inferred from homology"/>
<keyword evidence="3" id="KW-0238">DNA-binding</keyword>
<dbReference type="InterPro" id="IPR000055">
    <property type="entry name" value="Restrct_endonuc_typeI_TRD"/>
</dbReference>
<evidence type="ECO:0000313" key="5">
    <source>
        <dbReference type="Proteomes" id="UP000280188"/>
    </source>
</evidence>
<protein>
    <submittedName>
        <fullName evidence="4">Uncharacterized protein</fullName>
    </submittedName>
</protein>
<dbReference type="InterPro" id="IPR052021">
    <property type="entry name" value="Type-I_RS_S_subunit"/>
</dbReference>